<evidence type="ECO:0000313" key="3">
    <source>
        <dbReference type="EMBL" id="KIQ62212.1"/>
    </source>
</evidence>
<evidence type="ECO:0000256" key="2">
    <source>
        <dbReference type="SAM" id="MobiDB-lite"/>
    </source>
</evidence>
<reference evidence="3 4" key="1">
    <citation type="submission" date="2015-02" db="EMBL/GenBank/DDBJ databases">
        <title>Draft genome sequence of Kitasatospora griseola MF730-N6, a bafilomycin, terpentecin and satosporin producer.</title>
        <authorList>
            <person name="Arens J.C."/>
            <person name="Haltli B."/>
            <person name="Kerr R.G."/>
        </authorList>
    </citation>
    <scope>NUCLEOTIDE SEQUENCE [LARGE SCALE GENOMIC DNA]</scope>
    <source>
        <strain evidence="3 4">MF730-N6</strain>
    </source>
</reference>
<feature type="compositionally biased region" description="Low complexity" evidence="2">
    <location>
        <begin position="362"/>
        <end position="382"/>
    </location>
</feature>
<dbReference type="OrthoDB" id="4337967at2"/>
<dbReference type="PATRIC" id="fig|2064.6.peg.5157"/>
<feature type="compositionally biased region" description="Gly residues" evidence="2">
    <location>
        <begin position="417"/>
        <end position="437"/>
    </location>
</feature>
<dbReference type="STRING" id="2064.TR51_24110"/>
<dbReference type="EMBL" id="JXZB01000004">
    <property type="protein sequence ID" value="KIQ62212.1"/>
    <property type="molecule type" value="Genomic_DNA"/>
</dbReference>
<keyword evidence="4" id="KW-1185">Reference proteome</keyword>
<name>A0A0D0PP37_KITGR</name>
<feature type="compositionally biased region" description="Gly residues" evidence="2">
    <location>
        <begin position="448"/>
        <end position="463"/>
    </location>
</feature>
<feature type="compositionally biased region" description="Gly residues" evidence="2">
    <location>
        <begin position="312"/>
        <end position="361"/>
    </location>
</feature>
<evidence type="ECO:0000256" key="1">
    <source>
        <dbReference type="SAM" id="Coils"/>
    </source>
</evidence>
<accession>A0A0D0PP37</accession>
<dbReference type="RefSeq" id="WP_043914116.1">
    <property type="nucleotide sequence ID" value="NZ_JXZB01000004.1"/>
</dbReference>
<comment type="caution">
    <text evidence="3">The sequence shown here is derived from an EMBL/GenBank/DDBJ whole genome shotgun (WGS) entry which is preliminary data.</text>
</comment>
<feature type="compositionally biased region" description="Pro residues" evidence="2">
    <location>
        <begin position="252"/>
        <end position="289"/>
    </location>
</feature>
<gene>
    <name evidence="3" type="ORF">TR51_24110</name>
</gene>
<feature type="region of interest" description="Disordered" evidence="2">
    <location>
        <begin position="210"/>
        <end position="496"/>
    </location>
</feature>
<protein>
    <recommendedName>
        <fullName evidence="5">PPE family domain-containing protein</fullName>
    </recommendedName>
</protein>
<keyword evidence="1" id="KW-0175">Coiled coil</keyword>
<dbReference type="Proteomes" id="UP000032066">
    <property type="component" value="Unassembled WGS sequence"/>
</dbReference>
<feature type="coiled-coil region" evidence="1">
    <location>
        <begin position="175"/>
        <end position="202"/>
    </location>
</feature>
<organism evidence="3 4">
    <name type="scientific">Kitasatospora griseola</name>
    <name type="common">Streptomyces griseolosporeus</name>
    <dbReference type="NCBI Taxonomy" id="2064"/>
    <lineage>
        <taxon>Bacteria</taxon>
        <taxon>Bacillati</taxon>
        <taxon>Actinomycetota</taxon>
        <taxon>Actinomycetes</taxon>
        <taxon>Kitasatosporales</taxon>
        <taxon>Streptomycetaceae</taxon>
        <taxon>Kitasatospora</taxon>
    </lineage>
</organism>
<sequence>MTEKRFVRAVHDGGGEIGGASHEQLMAMVQHSDPIAVMQVAQRLLLASQKLDEVSEELHAHMSGLDWEGAAADSFKSWGSGVSKTAMGIADYSKGAGTYMASAGEMLAAVKSGMPPVPHDDMETVSRYDGQPNGAVNTGGDILGGVLGIGGSAGRWAAGEVAGFVDSDWVTPAQAQAAQQRVDQARNEAVQQMTKLTQAYEQSITELNALEPPVFPQPPGGEAWHDDSVDVSVGDGNGKTGRKPGDGGPVIWEPPGPPKPPKPQPPEPPGPVPPPTPHPPVPVPPPTPIQDPTTRIDHTPTQSPPDPTLPVTGGGGGGTGGGGYGGGGGGLGGGGGGGYQGGPIPGGGSYTGGSAGAGRTGGTAATPTGTGQAGQAGQAGRAGASGMGGGMPHGGGAGAGGTRGGARGSGLVNRAGGTVGGRRGPAAGGEFTPGGTGLRARGERGADGRAGQGGFGGGQGGANRKGKPQGKRPDYLIEDEDTWTSGMGPANPGVIE</sequence>
<feature type="compositionally biased region" description="Gly residues" evidence="2">
    <location>
        <begin position="383"/>
        <end position="408"/>
    </location>
</feature>
<evidence type="ECO:0008006" key="5">
    <source>
        <dbReference type="Google" id="ProtNLM"/>
    </source>
</evidence>
<evidence type="ECO:0000313" key="4">
    <source>
        <dbReference type="Proteomes" id="UP000032066"/>
    </source>
</evidence>
<dbReference type="AlphaFoldDB" id="A0A0D0PP37"/>
<proteinExistence type="predicted"/>